<proteinExistence type="predicted"/>
<dbReference type="Proteomes" id="UP000886595">
    <property type="component" value="Unassembled WGS sequence"/>
</dbReference>
<feature type="compositionally biased region" description="Polar residues" evidence="1">
    <location>
        <begin position="1"/>
        <end position="20"/>
    </location>
</feature>
<organism evidence="2 3">
    <name type="scientific">Brassica carinata</name>
    <name type="common">Ethiopian mustard</name>
    <name type="synonym">Abyssinian cabbage</name>
    <dbReference type="NCBI Taxonomy" id="52824"/>
    <lineage>
        <taxon>Eukaryota</taxon>
        <taxon>Viridiplantae</taxon>
        <taxon>Streptophyta</taxon>
        <taxon>Embryophyta</taxon>
        <taxon>Tracheophyta</taxon>
        <taxon>Spermatophyta</taxon>
        <taxon>Magnoliopsida</taxon>
        <taxon>eudicotyledons</taxon>
        <taxon>Gunneridae</taxon>
        <taxon>Pentapetalae</taxon>
        <taxon>rosids</taxon>
        <taxon>malvids</taxon>
        <taxon>Brassicales</taxon>
        <taxon>Brassicaceae</taxon>
        <taxon>Brassiceae</taxon>
        <taxon>Brassica</taxon>
    </lineage>
</organism>
<evidence type="ECO:0000256" key="1">
    <source>
        <dbReference type="SAM" id="MobiDB-lite"/>
    </source>
</evidence>
<sequence length="86" mass="10036">MKTLSLMSRYSYSQPSQSETFGGDYNDSEYDEIEALIQQDQYEIEQQQPLIQQDQSDTFVYPPQTEVEFGFQQTCYCGNQPKIATR</sequence>
<accession>A0A8X7WF16</accession>
<gene>
    <name evidence="2" type="ORF">Bca52824_009936</name>
</gene>
<evidence type="ECO:0000313" key="2">
    <source>
        <dbReference type="EMBL" id="KAG2327208.1"/>
    </source>
</evidence>
<dbReference type="EMBL" id="JAAMPC010000002">
    <property type="protein sequence ID" value="KAG2327208.1"/>
    <property type="molecule type" value="Genomic_DNA"/>
</dbReference>
<comment type="caution">
    <text evidence="2">The sequence shown here is derived from an EMBL/GenBank/DDBJ whole genome shotgun (WGS) entry which is preliminary data.</text>
</comment>
<reference evidence="2 3" key="1">
    <citation type="submission" date="2020-02" db="EMBL/GenBank/DDBJ databases">
        <authorList>
            <person name="Ma Q."/>
            <person name="Huang Y."/>
            <person name="Song X."/>
            <person name="Pei D."/>
        </authorList>
    </citation>
    <scope>NUCLEOTIDE SEQUENCE [LARGE SCALE GENOMIC DNA]</scope>
    <source>
        <strain evidence="2">Sxm20200214</strain>
        <tissue evidence="2">Leaf</tissue>
    </source>
</reference>
<protein>
    <submittedName>
        <fullName evidence="2">Uncharacterized protein</fullName>
    </submittedName>
</protein>
<keyword evidence="3" id="KW-1185">Reference proteome</keyword>
<feature type="region of interest" description="Disordered" evidence="1">
    <location>
        <begin position="1"/>
        <end position="26"/>
    </location>
</feature>
<evidence type="ECO:0000313" key="3">
    <source>
        <dbReference type="Proteomes" id="UP000886595"/>
    </source>
</evidence>
<name>A0A8X7WF16_BRACI</name>
<dbReference type="AlphaFoldDB" id="A0A8X7WF16"/>